<dbReference type="eggNOG" id="KOG2504">
    <property type="taxonomic scope" value="Eukaryota"/>
</dbReference>
<dbReference type="HOGENOM" id="CLU_001265_1_2_1"/>
<organism evidence="4 5">
    <name type="scientific">Metarhizium robertsii</name>
    <dbReference type="NCBI Taxonomy" id="568076"/>
    <lineage>
        <taxon>Eukaryota</taxon>
        <taxon>Fungi</taxon>
        <taxon>Dikarya</taxon>
        <taxon>Ascomycota</taxon>
        <taxon>Pezizomycotina</taxon>
        <taxon>Sordariomycetes</taxon>
        <taxon>Hypocreomycetidae</taxon>
        <taxon>Hypocreales</taxon>
        <taxon>Clavicipitaceae</taxon>
        <taxon>Metarhizium</taxon>
    </lineage>
</organism>
<reference evidence="4 5" key="1">
    <citation type="submission" date="2014-02" db="EMBL/GenBank/DDBJ databases">
        <title>The genome sequence of the entomopathogenic fungus Metarhizium robertsii ARSEF 2575.</title>
        <authorList>
            <person name="Giuliano Garisto Donzelli B."/>
            <person name="Roe B.A."/>
            <person name="Macmil S.L."/>
            <person name="Krasnoff S.B."/>
            <person name="Gibson D.M."/>
        </authorList>
    </citation>
    <scope>NUCLEOTIDE SEQUENCE [LARGE SCALE GENOMIC DNA]</scope>
    <source>
        <strain evidence="4 5">ARSEF 2575</strain>
    </source>
</reference>
<keyword evidence="3" id="KW-0812">Transmembrane</keyword>
<dbReference type="Proteomes" id="UP000030151">
    <property type="component" value="Unassembled WGS sequence"/>
</dbReference>
<comment type="similarity">
    <text evidence="2">Belongs to the major facilitator superfamily. Monocarboxylate porter (TC 2.A.1.13) family.</text>
</comment>
<dbReference type="Gene3D" id="1.20.1250.20">
    <property type="entry name" value="MFS general substrate transporter like domains"/>
    <property type="match status" value="2"/>
</dbReference>
<accession>A0A0A1UTQ1</accession>
<feature type="transmembrane region" description="Helical" evidence="3">
    <location>
        <begin position="209"/>
        <end position="228"/>
    </location>
</feature>
<comment type="subcellular location">
    <subcellularLocation>
        <location evidence="1">Membrane</location>
        <topology evidence="1">Multi-pass membrane protein</topology>
    </subcellularLocation>
</comment>
<feature type="transmembrane region" description="Helical" evidence="3">
    <location>
        <begin position="388"/>
        <end position="409"/>
    </location>
</feature>
<keyword evidence="3" id="KW-0472">Membrane</keyword>
<feature type="transmembrane region" description="Helical" evidence="3">
    <location>
        <begin position="145"/>
        <end position="167"/>
    </location>
</feature>
<dbReference type="PANTHER" id="PTHR11360:SF287">
    <property type="entry name" value="MFS MONOCARBOXYLATE TRANSPORTER"/>
    <property type="match status" value="1"/>
</dbReference>
<feature type="transmembrane region" description="Helical" evidence="3">
    <location>
        <begin position="290"/>
        <end position="311"/>
    </location>
</feature>
<feature type="transmembrane region" description="Helical" evidence="3">
    <location>
        <begin position="45"/>
        <end position="69"/>
    </location>
</feature>
<proteinExistence type="inferred from homology"/>
<comment type="caution">
    <text evidence="4">The sequence shown here is derived from an EMBL/GenBank/DDBJ whole genome shotgun (WGS) entry which is preliminary data.</text>
</comment>
<dbReference type="EMBL" id="JELW01000014">
    <property type="protein sequence ID" value="EXV00170.1"/>
    <property type="molecule type" value="Genomic_DNA"/>
</dbReference>
<feature type="transmembrane region" description="Helical" evidence="3">
    <location>
        <begin position="122"/>
        <end position="139"/>
    </location>
</feature>
<dbReference type="Pfam" id="PF07690">
    <property type="entry name" value="MFS_1"/>
    <property type="match status" value="1"/>
</dbReference>
<dbReference type="InterPro" id="IPR050327">
    <property type="entry name" value="Proton-linked_MCT"/>
</dbReference>
<feature type="transmembrane region" description="Helical" evidence="3">
    <location>
        <begin position="81"/>
        <end position="101"/>
    </location>
</feature>
<feature type="transmembrane region" description="Helical" evidence="3">
    <location>
        <begin position="345"/>
        <end position="367"/>
    </location>
</feature>
<evidence type="ECO:0000313" key="5">
    <source>
        <dbReference type="Proteomes" id="UP000030151"/>
    </source>
</evidence>
<evidence type="ECO:0000256" key="3">
    <source>
        <dbReference type="SAM" id="Phobius"/>
    </source>
</evidence>
<dbReference type="PANTHER" id="PTHR11360">
    <property type="entry name" value="MONOCARBOXYLATE TRANSPORTER"/>
    <property type="match status" value="1"/>
</dbReference>
<dbReference type="InterPro" id="IPR036259">
    <property type="entry name" value="MFS_trans_sf"/>
</dbReference>
<feature type="transmembrane region" description="Helical" evidence="3">
    <location>
        <begin position="429"/>
        <end position="450"/>
    </location>
</feature>
<dbReference type="SUPFAM" id="SSF103473">
    <property type="entry name" value="MFS general substrate transporter"/>
    <property type="match status" value="1"/>
</dbReference>
<dbReference type="GO" id="GO:0022857">
    <property type="term" value="F:transmembrane transporter activity"/>
    <property type="evidence" value="ECO:0007669"/>
    <property type="project" value="InterPro"/>
</dbReference>
<sequence>MGSTASLTDKEGRNDSLLSLSDAERDELWREKNPFFRPADRGSHAWLFLTASFMIEGLALGFPGAYGVFQAYYSTHEPFKNAAGLPAVATCATAYQGIMYLGMPFSMGIQRQYPRLSTWSPVVGVLIMCLSLVAASFSTKVPHLVLTQGVLFAIGSSLSYCPCVAYLNEWFDKRKGMAYGIMWAGTGLSGSILPFLLEFLLGRFGFRTTLRFCAAGLVALTLPLVYFIKPRIPPQLQKKHINPFNFRFALSQTFVLHMLANSVQALGFFLPSIYLPTYARSVLGSGEFPAAATVLLLNLASTVGCPSMGWLSDHLHVANCLFIATVGASLATFLIWGFTTSIPLLLTYCGFYGLFAGSYTSAWTGLMRQITTDKTISAKYRCEDIDPVMVMAVLAAGRGIGGVLSGPLSQALVEHMLWKGEAYAGYGSGYGPLILFTGVTAAVAGIVLPWRYMGWIR</sequence>
<evidence type="ECO:0000256" key="1">
    <source>
        <dbReference type="ARBA" id="ARBA00004141"/>
    </source>
</evidence>
<keyword evidence="3" id="KW-1133">Transmembrane helix</keyword>
<dbReference type="OrthoDB" id="2213137at2759"/>
<dbReference type="InterPro" id="IPR011701">
    <property type="entry name" value="MFS"/>
</dbReference>
<evidence type="ECO:0000313" key="4">
    <source>
        <dbReference type="EMBL" id="EXV00170.1"/>
    </source>
</evidence>
<name>A0A0A1UTQ1_9HYPO</name>
<protein>
    <submittedName>
        <fullName evidence="4">MFS transporter</fullName>
    </submittedName>
</protein>
<dbReference type="GO" id="GO:0016020">
    <property type="term" value="C:membrane"/>
    <property type="evidence" value="ECO:0007669"/>
    <property type="project" value="UniProtKB-SubCell"/>
</dbReference>
<evidence type="ECO:0000256" key="2">
    <source>
        <dbReference type="ARBA" id="ARBA00006727"/>
    </source>
</evidence>
<feature type="transmembrane region" description="Helical" evidence="3">
    <location>
        <begin position="318"/>
        <end position="339"/>
    </location>
</feature>
<feature type="transmembrane region" description="Helical" evidence="3">
    <location>
        <begin position="248"/>
        <end position="270"/>
    </location>
</feature>
<feature type="transmembrane region" description="Helical" evidence="3">
    <location>
        <begin position="179"/>
        <end position="197"/>
    </location>
</feature>
<gene>
    <name evidence="4" type="ORF">X797_006617</name>
</gene>
<dbReference type="AlphaFoldDB" id="A0A0A1UTQ1"/>